<keyword evidence="7" id="KW-1185">Reference proteome</keyword>
<dbReference type="EMBL" id="FNIB01000002">
    <property type="protein sequence ID" value="SDM71830.1"/>
    <property type="molecule type" value="Genomic_DNA"/>
</dbReference>
<gene>
    <name evidence="5" type="ORF">E3O21_04865</name>
    <name evidence="4" type="ORF">SAMN05216368_10285</name>
</gene>
<dbReference type="GO" id="GO:0016747">
    <property type="term" value="F:acyltransferase activity, transferring groups other than amino-acyl groups"/>
    <property type="evidence" value="ECO:0007669"/>
    <property type="project" value="InterPro"/>
</dbReference>
<dbReference type="InterPro" id="IPR000182">
    <property type="entry name" value="GNAT_dom"/>
</dbReference>
<dbReference type="InterPro" id="IPR016181">
    <property type="entry name" value="Acyl_CoA_acyltransferase"/>
</dbReference>
<evidence type="ECO:0000313" key="4">
    <source>
        <dbReference type="EMBL" id="SDM71830.1"/>
    </source>
</evidence>
<evidence type="ECO:0000313" key="5">
    <source>
        <dbReference type="EMBL" id="TFB81180.1"/>
    </source>
</evidence>
<protein>
    <submittedName>
        <fullName evidence="4">Acetyltransferase (GNAT) family protein</fullName>
    </submittedName>
    <submittedName>
        <fullName evidence="5">GNAT family N-acetyltransferase</fullName>
    </submittedName>
</protein>
<keyword evidence="1 4" id="KW-0808">Transferase</keyword>
<reference evidence="5 7" key="2">
    <citation type="submission" date="2019-03" db="EMBL/GenBank/DDBJ databases">
        <title>Genomics of glacier-inhabiting Cryobacterium strains.</title>
        <authorList>
            <person name="Liu Q."/>
            <person name="Xin Y.-H."/>
        </authorList>
    </citation>
    <scope>NUCLEOTIDE SEQUENCE [LARGE SCALE GENOMIC DNA]</scope>
    <source>
        <strain evidence="5 7">Hh8</strain>
    </source>
</reference>
<name>A0A4R8VG05_9MICO</name>
<dbReference type="Proteomes" id="UP000199639">
    <property type="component" value="Unassembled WGS sequence"/>
</dbReference>
<dbReference type="EMBL" id="SOFD01000009">
    <property type="protein sequence ID" value="TFB81180.1"/>
    <property type="molecule type" value="Genomic_DNA"/>
</dbReference>
<evidence type="ECO:0000313" key="6">
    <source>
        <dbReference type="Proteomes" id="UP000199639"/>
    </source>
</evidence>
<dbReference type="STRING" id="1424659.SAMN05216368_10285"/>
<sequence>MLRIYRQEVPTTTPNILYTSPDDPLAAPLVAELSREYDERYGLNDGIPSSVELSRYPTRRFQPVDGGTFLLLVENGQAVAGGAFMRADDDTIVEVKRVWTHSAHRRRGLARQVVAELEAEAARRGIRSIVLTTGARQPEAVALYLALGYEPQFDLDEDWESIGYLEFRKQPSVVDESGQTPL</sequence>
<dbReference type="PANTHER" id="PTHR43877">
    <property type="entry name" value="AMINOALKYLPHOSPHONATE N-ACETYLTRANSFERASE-RELATED-RELATED"/>
    <property type="match status" value="1"/>
</dbReference>
<evidence type="ECO:0000256" key="2">
    <source>
        <dbReference type="ARBA" id="ARBA00023315"/>
    </source>
</evidence>
<feature type="domain" description="N-acetyltransferase" evidence="3">
    <location>
        <begin position="17"/>
        <end position="171"/>
    </location>
</feature>
<dbReference type="AlphaFoldDB" id="A0A4R8VG05"/>
<organism evidence="4 6">
    <name type="scientific">Cryobacterium flavum</name>
    <dbReference type="NCBI Taxonomy" id="1424659"/>
    <lineage>
        <taxon>Bacteria</taxon>
        <taxon>Bacillati</taxon>
        <taxon>Actinomycetota</taxon>
        <taxon>Actinomycetes</taxon>
        <taxon>Micrococcales</taxon>
        <taxon>Microbacteriaceae</taxon>
        <taxon>Cryobacterium</taxon>
    </lineage>
</organism>
<dbReference type="PANTHER" id="PTHR43877:SF2">
    <property type="entry name" value="AMINOALKYLPHOSPHONATE N-ACETYLTRANSFERASE-RELATED"/>
    <property type="match status" value="1"/>
</dbReference>
<dbReference type="Proteomes" id="UP000298252">
    <property type="component" value="Unassembled WGS sequence"/>
</dbReference>
<evidence type="ECO:0000256" key="1">
    <source>
        <dbReference type="ARBA" id="ARBA00022679"/>
    </source>
</evidence>
<proteinExistence type="predicted"/>
<reference evidence="4 6" key="1">
    <citation type="submission" date="2016-10" db="EMBL/GenBank/DDBJ databases">
        <authorList>
            <person name="Varghese N."/>
            <person name="Submissions S."/>
        </authorList>
    </citation>
    <scope>NUCLEOTIDE SEQUENCE [LARGE SCALE GENOMIC DNA]</scope>
    <source>
        <strain evidence="4 6">CGMCC 1.11215</strain>
    </source>
</reference>
<dbReference type="Gene3D" id="3.40.630.30">
    <property type="match status" value="1"/>
</dbReference>
<dbReference type="CDD" id="cd04301">
    <property type="entry name" value="NAT_SF"/>
    <property type="match status" value="1"/>
</dbReference>
<dbReference type="Pfam" id="PF00583">
    <property type="entry name" value="Acetyltransf_1"/>
    <property type="match status" value="1"/>
</dbReference>
<dbReference type="SUPFAM" id="SSF55729">
    <property type="entry name" value="Acyl-CoA N-acyltransferases (Nat)"/>
    <property type="match status" value="1"/>
</dbReference>
<dbReference type="PROSITE" id="PS51186">
    <property type="entry name" value="GNAT"/>
    <property type="match status" value="1"/>
</dbReference>
<keyword evidence="2" id="KW-0012">Acyltransferase</keyword>
<accession>A0A4R8VG05</accession>
<dbReference type="InterPro" id="IPR050832">
    <property type="entry name" value="Bact_Acetyltransf"/>
</dbReference>
<evidence type="ECO:0000259" key="3">
    <source>
        <dbReference type="PROSITE" id="PS51186"/>
    </source>
</evidence>
<evidence type="ECO:0000313" key="7">
    <source>
        <dbReference type="Proteomes" id="UP000298252"/>
    </source>
</evidence>